<keyword evidence="2" id="KW-0645">Protease</keyword>
<keyword evidence="7" id="KW-1185">Reference proteome</keyword>
<dbReference type="Proteomes" id="UP001431209">
    <property type="component" value="Unassembled WGS sequence"/>
</dbReference>
<name>A0AAW2YJP7_9EUKA</name>
<dbReference type="GO" id="GO:0006508">
    <property type="term" value="P:proteolysis"/>
    <property type="evidence" value="ECO:0007669"/>
    <property type="project" value="UniProtKB-KW"/>
</dbReference>
<accession>A0AAW2YJP7</accession>
<evidence type="ECO:0000256" key="4">
    <source>
        <dbReference type="ARBA" id="ARBA00022807"/>
    </source>
</evidence>
<dbReference type="GO" id="GO:0016926">
    <property type="term" value="P:protein desumoylation"/>
    <property type="evidence" value="ECO:0007669"/>
    <property type="project" value="TreeGrafter"/>
</dbReference>
<evidence type="ECO:0000256" key="1">
    <source>
        <dbReference type="ARBA" id="ARBA00005234"/>
    </source>
</evidence>
<evidence type="ECO:0000256" key="2">
    <source>
        <dbReference type="ARBA" id="ARBA00022670"/>
    </source>
</evidence>
<organism evidence="6 7">
    <name type="scientific">Acrasis kona</name>
    <dbReference type="NCBI Taxonomy" id="1008807"/>
    <lineage>
        <taxon>Eukaryota</taxon>
        <taxon>Discoba</taxon>
        <taxon>Heterolobosea</taxon>
        <taxon>Tetramitia</taxon>
        <taxon>Eutetramitia</taxon>
        <taxon>Acrasidae</taxon>
        <taxon>Acrasis</taxon>
    </lineage>
</organism>
<evidence type="ECO:0000259" key="5">
    <source>
        <dbReference type="PROSITE" id="PS50600"/>
    </source>
</evidence>
<dbReference type="InterPro" id="IPR038765">
    <property type="entry name" value="Papain-like_cys_pep_sf"/>
</dbReference>
<proteinExistence type="inferred from homology"/>
<gene>
    <name evidence="6" type="ORF">AKO1_005659</name>
</gene>
<dbReference type="PROSITE" id="PS50600">
    <property type="entry name" value="ULP_PROTEASE"/>
    <property type="match status" value="1"/>
</dbReference>
<feature type="domain" description="Ubiquitin-like protease family profile" evidence="5">
    <location>
        <begin position="139"/>
        <end position="321"/>
    </location>
</feature>
<dbReference type="GO" id="GO:0016929">
    <property type="term" value="F:deSUMOylase activity"/>
    <property type="evidence" value="ECO:0007669"/>
    <property type="project" value="TreeGrafter"/>
</dbReference>
<keyword evidence="3" id="KW-0378">Hydrolase</keyword>
<dbReference type="GO" id="GO:0005634">
    <property type="term" value="C:nucleus"/>
    <property type="evidence" value="ECO:0007669"/>
    <property type="project" value="TreeGrafter"/>
</dbReference>
<dbReference type="SUPFAM" id="SSF54001">
    <property type="entry name" value="Cysteine proteinases"/>
    <property type="match status" value="1"/>
</dbReference>
<keyword evidence="4" id="KW-0788">Thiol protease</keyword>
<sequence length="352" mass="41399">MRGSYFDINNFFNAFSDFGDKSHLYPKHWINRRFNDDDSYDFDSDLSSYSDSDEDMIEQVPVTPRRRIILKKRSTTPKIESKPNVRKEVAATVAVPIPKEPTIQNPTKQPEEYDPFVEWTDDNNNDQVSQNTIVQINGVGVSRSSLSTLLGHTWLDDGVINAYLSLLYSDCESKNLKCYMFAPCSTNFYEMLKSPKHSYDYEEYNYNRVMRWTKKVSIMKMDKVLVPICINGNHWVLAVINLRERKFEFYDSMIWDDTHTHIGNNILNKLSRYLDEEVLHRENVTLNSNRWRRFLYGPSEIPQQDNGHDCGVFLCMFAKHVCQDKNMNFKQEDMPEIRHKLLSCILNKNCNF</sequence>
<protein>
    <submittedName>
        <fullName evidence="6">Ulp-1</fullName>
    </submittedName>
</protein>
<dbReference type="AlphaFoldDB" id="A0AAW2YJP7"/>
<comment type="similarity">
    <text evidence="1">Belongs to the peptidase C48 family.</text>
</comment>
<evidence type="ECO:0000313" key="7">
    <source>
        <dbReference type="Proteomes" id="UP001431209"/>
    </source>
</evidence>
<dbReference type="Pfam" id="PF02902">
    <property type="entry name" value="Peptidase_C48"/>
    <property type="match status" value="1"/>
</dbReference>
<reference evidence="6 7" key="1">
    <citation type="submission" date="2024-03" db="EMBL/GenBank/DDBJ databases">
        <title>The Acrasis kona genome and developmental transcriptomes reveal deep origins of eukaryotic multicellular pathways.</title>
        <authorList>
            <person name="Sheikh S."/>
            <person name="Fu C.-J."/>
            <person name="Brown M.W."/>
            <person name="Baldauf S.L."/>
        </authorList>
    </citation>
    <scope>NUCLEOTIDE SEQUENCE [LARGE SCALE GENOMIC DNA]</scope>
    <source>
        <strain evidence="6 7">ATCC MYA-3509</strain>
    </source>
</reference>
<evidence type="ECO:0000313" key="6">
    <source>
        <dbReference type="EMBL" id="KAL0476819.1"/>
    </source>
</evidence>
<dbReference type="InterPro" id="IPR003653">
    <property type="entry name" value="Peptidase_C48_C"/>
</dbReference>
<dbReference type="Gene3D" id="3.40.395.10">
    <property type="entry name" value="Adenoviral Proteinase, Chain A"/>
    <property type="match status" value="1"/>
</dbReference>
<dbReference type="EMBL" id="JAOPGA020000108">
    <property type="protein sequence ID" value="KAL0476819.1"/>
    <property type="molecule type" value="Genomic_DNA"/>
</dbReference>
<evidence type="ECO:0000256" key="3">
    <source>
        <dbReference type="ARBA" id="ARBA00022801"/>
    </source>
</evidence>
<comment type="caution">
    <text evidence="6">The sequence shown here is derived from an EMBL/GenBank/DDBJ whole genome shotgun (WGS) entry which is preliminary data.</text>
</comment>
<dbReference type="PANTHER" id="PTHR12606">
    <property type="entry name" value="SENTRIN/SUMO-SPECIFIC PROTEASE"/>
    <property type="match status" value="1"/>
</dbReference>
<dbReference type="PANTHER" id="PTHR12606:SF141">
    <property type="entry name" value="GH15225P-RELATED"/>
    <property type="match status" value="1"/>
</dbReference>